<comment type="subcellular location">
    <subcellularLocation>
        <location evidence="3">Cytoplasm</location>
    </subcellularLocation>
</comment>
<dbReference type="GO" id="GO:0016783">
    <property type="term" value="F:sulfurtransferase activity"/>
    <property type="evidence" value="ECO:0007669"/>
    <property type="project" value="TreeGrafter"/>
</dbReference>
<organism evidence="5 6">
    <name type="scientific">Acanthamoeba castellanii (strain ATCC 30010 / Neff)</name>
    <dbReference type="NCBI Taxonomy" id="1257118"/>
    <lineage>
        <taxon>Eukaryota</taxon>
        <taxon>Amoebozoa</taxon>
        <taxon>Discosea</taxon>
        <taxon>Longamoebia</taxon>
        <taxon>Centramoebida</taxon>
        <taxon>Acanthamoebidae</taxon>
        <taxon>Acanthamoeba</taxon>
    </lineage>
</organism>
<dbReference type="Proteomes" id="UP000011083">
    <property type="component" value="Unassembled WGS sequence"/>
</dbReference>
<keyword evidence="6" id="KW-1185">Reference proteome</keyword>
<dbReference type="PANTHER" id="PTHR20882:SF14">
    <property type="entry name" value="CYTOPLASMIC TRNA 2-THIOLATION PROTEIN 2"/>
    <property type="match status" value="1"/>
</dbReference>
<dbReference type="GeneID" id="14923730"/>
<protein>
    <recommendedName>
        <fullName evidence="3">Cytoplasmic tRNA 2-thiolation protein 2</fullName>
    </recommendedName>
</protein>
<reference evidence="5 6" key="1">
    <citation type="journal article" date="2013" name="Genome Biol.">
        <title>Genome of Acanthamoeba castellanii highlights extensive lateral gene transfer and early evolution of tyrosine kinase signaling.</title>
        <authorList>
            <person name="Clarke M."/>
            <person name="Lohan A.J."/>
            <person name="Liu B."/>
            <person name="Lagkouvardos I."/>
            <person name="Roy S."/>
            <person name="Zafar N."/>
            <person name="Bertelli C."/>
            <person name="Schilde C."/>
            <person name="Kianianmomeni A."/>
            <person name="Burglin T.R."/>
            <person name="Frech C."/>
            <person name="Turcotte B."/>
            <person name="Kopec K.O."/>
            <person name="Synnott J.M."/>
            <person name="Choo C."/>
            <person name="Paponov I."/>
            <person name="Finkler A."/>
            <person name="Soon Heng Tan C."/>
            <person name="Hutchins A.P."/>
            <person name="Weinmeier T."/>
            <person name="Rattei T."/>
            <person name="Chu J.S."/>
            <person name="Gimenez G."/>
            <person name="Irimia M."/>
            <person name="Rigden D.J."/>
            <person name="Fitzpatrick D.A."/>
            <person name="Lorenzo-Morales J."/>
            <person name="Bateman A."/>
            <person name="Chiu C.H."/>
            <person name="Tang P."/>
            <person name="Hegemann P."/>
            <person name="Fromm H."/>
            <person name="Raoult D."/>
            <person name="Greub G."/>
            <person name="Miranda-Saavedra D."/>
            <person name="Chen N."/>
            <person name="Nash P."/>
            <person name="Ginger M.L."/>
            <person name="Horn M."/>
            <person name="Schaap P."/>
            <person name="Caler L."/>
            <person name="Loftus B."/>
        </authorList>
    </citation>
    <scope>NUCLEOTIDE SEQUENCE [LARGE SCALE GENOMIC DNA]</scope>
    <source>
        <strain evidence="5 6">Neff</strain>
    </source>
</reference>
<dbReference type="GO" id="GO:0032447">
    <property type="term" value="P:protein urmylation"/>
    <property type="evidence" value="ECO:0007669"/>
    <property type="project" value="UniProtKB-UniRule"/>
</dbReference>
<dbReference type="GO" id="GO:0000049">
    <property type="term" value="F:tRNA binding"/>
    <property type="evidence" value="ECO:0007669"/>
    <property type="project" value="InterPro"/>
</dbReference>
<keyword evidence="1 3" id="KW-0963">Cytoplasm</keyword>
<dbReference type="SUPFAM" id="SSF52402">
    <property type="entry name" value="Adenine nucleotide alpha hydrolases-like"/>
    <property type="match status" value="1"/>
</dbReference>
<dbReference type="UniPathway" id="UPA00988"/>
<sequence>MEKDPGRLPKVEEASNHHEEEEEDDEGETPCGSAPQKKEVSSPPHGVAGAAPELEAAKGAKAGAGRRTCQKCNTAPSVFNWRNEYICWACFRNLFDKRFKTNFVKGRKNKREHVRLLLAFSGGPSSRALLHGVAQCTMGRGTKALYDVHVLHIDQSRITGIPDADRVEQQEEMKRVVESYGLRLDILPLEAVTSLPGVVPEGAVKEKEEKEEEDSGLQLQRLFDRTTTLTSREDLLAYLRTHLLASVAAQREASWVCVGDSATRIAVDMIADTCKGRAFGLPDRLSFIDTRYPGLLWVRPMKEFLAQEVALYNHFAQLSAVFIPQLDTKTSKMASINHLAEAHWGEWARAGILAFLAGLQADFPHTIHTLLRSGDKLSLPATLPSDSRHYCRFATVPDHYARACSALAPAEVKAACKASAAAPSVDAAQDSCCGGGGGCGGGSGGGGEASSDGASCGGGGGCGSSASSATRGAQEHKQSPVVVVAGLVCYGCRKLLAESEPALLPSFVGQQALGLSRSLRLREEISSYLLDDDDDGGGDEEEDAAS</sequence>
<dbReference type="GO" id="GO:0002143">
    <property type="term" value="P:tRNA wobble position uridine thiolation"/>
    <property type="evidence" value="ECO:0007669"/>
    <property type="project" value="TreeGrafter"/>
</dbReference>
<evidence type="ECO:0000256" key="4">
    <source>
        <dbReference type="SAM" id="MobiDB-lite"/>
    </source>
</evidence>
<accession>L8HED7</accession>
<dbReference type="OrthoDB" id="25129at2759"/>
<dbReference type="STRING" id="1257118.L8HED7"/>
<dbReference type="PANTHER" id="PTHR20882">
    <property type="entry name" value="CYTOPLASMIC TRNA 2-THIOLATION PROTEIN 2"/>
    <property type="match status" value="1"/>
</dbReference>
<dbReference type="VEuPathDB" id="AmoebaDB:ACA1_149390"/>
<gene>
    <name evidence="5" type="ORF">ACA1_149390</name>
</gene>
<dbReference type="GO" id="GO:0005829">
    <property type="term" value="C:cytosol"/>
    <property type="evidence" value="ECO:0007669"/>
    <property type="project" value="TreeGrafter"/>
</dbReference>
<name>L8HED7_ACACF</name>
<dbReference type="InterPro" id="IPR014729">
    <property type="entry name" value="Rossmann-like_a/b/a_fold"/>
</dbReference>
<dbReference type="HAMAP" id="MF_03054">
    <property type="entry name" value="CTU2"/>
    <property type="match status" value="1"/>
</dbReference>
<dbReference type="AlphaFoldDB" id="L8HED7"/>
<dbReference type="RefSeq" id="XP_004351548.1">
    <property type="nucleotide sequence ID" value="XM_004351496.1"/>
</dbReference>
<evidence type="ECO:0000256" key="3">
    <source>
        <dbReference type="HAMAP-Rule" id="MF_03054"/>
    </source>
</evidence>
<dbReference type="GO" id="GO:0016779">
    <property type="term" value="F:nucleotidyltransferase activity"/>
    <property type="evidence" value="ECO:0007669"/>
    <property type="project" value="UniProtKB-UniRule"/>
</dbReference>
<dbReference type="OMA" id="CHACRNI"/>
<keyword evidence="2 3" id="KW-0819">tRNA processing</keyword>
<evidence type="ECO:0000313" key="6">
    <source>
        <dbReference type="Proteomes" id="UP000011083"/>
    </source>
</evidence>
<proteinExistence type="inferred from homology"/>
<comment type="pathway">
    <text evidence="3">tRNA modification; 5-methoxycarbonylmethyl-2-thiouridine-tRNA biosynthesis.</text>
</comment>
<feature type="region of interest" description="Disordered" evidence="4">
    <location>
        <begin position="1"/>
        <end position="49"/>
    </location>
</feature>
<evidence type="ECO:0000313" key="5">
    <source>
        <dbReference type="EMBL" id="ELR22771.1"/>
    </source>
</evidence>
<dbReference type="EMBL" id="KB007870">
    <property type="protein sequence ID" value="ELR22771.1"/>
    <property type="molecule type" value="Genomic_DNA"/>
</dbReference>
<evidence type="ECO:0000256" key="2">
    <source>
        <dbReference type="ARBA" id="ARBA00022694"/>
    </source>
</evidence>
<dbReference type="InterPro" id="IPR019407">
    <property type="entry name" value="CTU2"/>
</dbReference>
<evidence type="ECO:0000256" key="1">
    <source>
        <dbReference type="ARBA" id="ARBA00022490"/>
    </source>
</evidence>
<dbReference type="KEGG" id="acan:ACA1_149390"/>
<comment type="similarity">
    <text evidence="3">Belongs to the CTU2/NCS2 family.</text>
</comment>
<comment type="function">
    <text evidence="3">Plays a central role in 2-thiolation of mcm(5)S(2)U at tRNA wobble positions of tRNA(Lys), tRNA(Glu) and tRNA(Gln). May act by forming a heterodimer with NCS6/CTU1 that ligates sulfur from thiocarboxylated URM1 onto the uridine of tRNAs at wobble position.</text>
</comment>
<feature type="compositionally biased region" description="Basic and acidic residues" evidence="4">
    <location>
        <begin position="1"/>
        <end position="19"/>
    </location>
</feature>
<dbReference type="Gene3D" id="3.40.50.620">
    <property type="entry name" value="HUPs"/>
    <property type="match status" value="1"/>
</dbReference>